<dbReference type="AlphaFoldDB" id="A0AAU1IA80"/>
<proteinExistence type="predicted"/>
<dbReference type="EMBL" id="CP108140">
    <property type="protein sequence ID" value="WTP83924.1"/>
    <property type="molecule type" value="Genomic_DNA"/>
</dbReference>
<feature type="domain" description="Transposase IS701-like DDE" evidence="1">
    <location>
        <begin position="2"/>
        <end position="60"/>
    </location>
</feature>
<name>A0AAU1IA80_9ACTN</name>
<dbReference type="EMBL" id="CP108140">
    <property type="protein sequence ID" value="WTP91914.1"/>
    <property type="molecule type" value="Genomic_DNA"/>
</dbReference>
<reference evidence="3" key="1">
    <citation type="submission" date="2022-10" db="EMBL/GenBank/DDBJ databases">
        <title>The complete genomes of actinobacterial strains from the NBC collection.</title>
        <authorList>
            <person name="Joergensen T.S."/>
            <person name="Alvarez Arevalo M."/>
            <person name="Sterndorff E.B."/>
            <person name="Faurdal D."/>
            <person name="Vuksanovic O."/>
            <person name="Mourched A.-S."/>
            <person name="Charusanti P."/>
            <person name="Shaw S."/>
            <person name="Blin K."/>
            <person name="Weber T."/>
        </authorList>
    </citation>
    <scope>NUCLEOTIDE SEQUENCE</scope>
    <source>
        <strain evidence="3">NBC 00180</strain>
    </source>
</reference>
<dbReference type="Pfam" id="PF13546">
    <property type="entry name" value="DDE_5"/>
    <property type="match status" value="1"/>
</dbReference>
<dbReference type="InterPro" id="IPR038721">
    <property type="entry name" value="IS701-like_DDE_dom"/>
</dbReference>
<protein>
    <submittedName>
        <fullName evidence="3">Transposase</fullName>
    </submittedName>
</protein>
<organism evidence="3">
    <name type="scientific">Streptomyces sp. NBC_00180</name>
    <dbReference type="NCBI Taxonomy" id="2903632"/>
    <lineage>
        <taxon>Bacteria</taxon>
        <taxon>Bacillati</taxon>
        <taxon>Actinomycetota</taxon>
        <taxon>Actinomycetes</taxon>
        <taxon>Kitasatosporales</taxon>
        <taxon>Streptomycetaceae</taxon>
        <taxon>Streptomyces</taxon>
    </lineage>
</organism>
<sequence>MTKPELGRRMVERCRRAKVPFGWVAADSADGQDRKLRAALQRRRIPYVMAVPVDETVHTHRAPRTCVDAFAAGIPLVFERRSCGAHGGPW</sequence>
<evidence type="ECO:0000313" key="3">
    <source>
        <dbReference type="EMBL" id="WTP91914.1"/>
    </source>
</evidence>
<evidence type="ECO:0000259" key="1">
    <source>
        <dbReference type="Pfam" id="PF13546"/>
    </source>
</evidence>
<accession>A0AAU1IA80</accession>
<gene>
    <name evidence="2" type="ORF">OG477_00220</name>
    <name evidence="3" type="ORF">OG477_45125</name>
</gene>
<evidence type="ECO:0000313" key="2">
    <source>
        <dbReference type="EMBL" id="WTP83924.1"/>
    </source>
</evidence>